<evidence type="ECO:0000313" key="2">
    <source>
        <dbReference type="EMBL" id="TWO72712.1"/>
    </source>
</evidence>
<gene>
    <name evidence="2" type="ORF">FN976_04060</name>
</gene>
<keyword evidence="1" id="KW-1133">Transmembrane helix</keyword>
<dbReference type="EMBL" id="VOBQ01000003">
    <property type="protein sequence ID" value="TWO72712.1"/>
    <property type="molecule type" value="Genomic_DNA"/>
</dbReference>
<keyword evidence="1" id="KW-0472">Membrane</keyword>
<comment type="caution">
    <text evidence="2">The sequence shown here is derived from an EMBL/GenBank/DDBJ whole genome shotgun (WGS) entry which is preliminary data.</text>
</comment>
<accession>A0A562ZVS5</accession>
<name>A0A562ZVS5_9BURK</name>
<sequence>MIPVKRESPGRRSIRCVRLELAQWTRGQSGRRWDATRKAQHDFRSTLATMALLVLFALTYWPWMGYMTKPA</sequence>
<feature type="transmembrane region" description="Helical" evidence="1">
    <location>
        <begin position="46"/>
        <end position="63"/>
    </location>
</feature>
<dbReference type="Proteomes" id="UP000318199">
    <property type="component" value="Unassembled WGS sequence"/>
</dbReference>
<keyword evidence="3" id="KW-1185">Reference proteome</keyword>
<evidence type="ECO:0000313" key="3">
    <source>
        <dbReference type="Proteomes" id="UP000318199"/>
    </source>
</evidence>
<dbReference type="AlphaFoldDB" id="A0A562ZVS5"/>
<reference evidence="2 3" key="1">
    <citation type="submission" date="2019-07" db="EMBL/GenBank/DDBJ databases">
        <title>Caenimonas sedimenti sp. nov., isolated from activated sludge.</title>
        <authorList>
            <person name="Xu J."/>
        </authorList>
    </citation>
    <scope>NUCLEOTIDE SEQUENCE [LARGE SCALE GENOMIC DNA]</scope>
    <source>
        <strain evidence="2 3">HX-9-20</strain>
    </source>
</reference>
<proteinExistence type="predicted"/>
<organism evidence="2 3">
    <name type="scientific">Caenimonas sedimenti</name>
    <dbReference type="NCBI Taxonomy" id="2596921"/>
    <lineage>
        <taxon>Bacteria</taxon>
        <taxon>Pseudomonadati</taxon>
        <taxon>Pseudomonadota</taxon>
        <taxon>Betaproteobacteria</taxon>
        <taxon>Burkholderiales</taxon>
        <taxon>Comamonadaceae</taxon>
        <taxon>Caenimonas</taxon>
    </lineage>
</organism>
<evidence type="ECO:0000256" key="1">
    <source>
        <dbReference type="SAM" id="Phobius"/>
    </source>
</evidence>
<protein>
    <submittedName>
        <fullName evidence="2">Uncharacterized protein</fullName>
    </submittedName>
</protein>
<keyword evidence="1" id="KW-0812">Transmembrane</keyword>